<sequence length="206" mass="22616">MRVFLILLLALAVFAMEVRDWNDRPLSYGTAVVYDERGEPVALSYVINGALAYGLPWRPGYSLRVAWGVASLGEILSGRVIWVYDSQTARDVAELGYPTAGKVRTWVYPITITVRSKSGKPLAGCYAKILDAMTGGRWVSIFANTASDGSVSLFQAPATDYQVEIYCMGLLSATAKFSVQRGAPSTAWNYEITVDFIDRVKVRNAP</sequence>
<name>A0A371QXX0_9CREN</name>
<reference evidence="1" key="2">
    <citation type="journal article" date="2020" name="bioRxiv">
        <title>A rank-normalized archaeal taxonomy based on genome phylogeny resolves widespread incomplete and uneven classifications.</title>
        <authorList>
            <person name="Rinke C."/>
            <person name="Chuvochina M."/>
            <person name="Mussig A.J."/>
            <person name="Chaumeil P.-A."/>
            <person name="Waite D.W."/>
            <person name="Whitman W.B."/>
            <person name="Parks D.H."/>
            <person name="Hugenholtz P."/>
        </authorList>
    </citation>
    <scope>NUCLEOTIDE SEQUENCE</scope>
    <source>
        <strain evidence="1">UBA8839</strain>
    </source>
</reference>
<evidence type="ECO:0000313" key="5">
    <source>
        <dbReference type="Proteomes" id="UP000257123"/>
    </source>
</evidence>
<dbReference type="EMBL" id="NMUE01000022">
    <property type="protein sequence ID" value="RFA95475.1"/>
    <property type="molecule type" value="Genomic_DNA"/>
</dbReference>
<accession>A0A371QXX0</accession>
<dbReference type="EMBL" id="NMUF01000023">
    <property type="protein sequence ID" value="RFA97665.1"/>
    <property type="molecule type" value="Genomic_DNA"/>
</dbReference>
<proteinExistence type="predicted"/>
<evidence type="ECO:0000313" key="1">
    <source>
        <dbReference type="EMBL" id="HII47814.1"/>
    </source>
</evidence>
<dbReference type="OMA" id="VIWIYDS"/>
<dbReference type="RefSeq" id="WP_011009524.1">
    <property type="nucleotide sequence ID" value="NZ_DAIOPL010000017.1"/>
</dbReference>
<dbReference type="OrthoDB" id="26005at2157"/>
<evidence type="ECO:0000313" key="2">
    <source>
        <dbReference type="EMBL" id="RFA95475.1"/>
    </source>
</evidence>
<dbReference type="GeneID" id="1466193"/>
<dbReference type="Proteomes" id="UP000257123">
    <property type="component" value="Unassembled WGS sequence"/>
</dbReference>
<evidence type="ECO:0000313" key="3">
    <source>
        <dbReference type="EMBL" id="RFA97665.1"/>
    </source>
</evidence>
<dbReference type="AlphaFoldDB" id="A0A371QXX0"/>
<dbReference type="Proteomes" id="UP000651120">
    <property type="component" value="Unassembled WGS sequence"/>
</dbReference>
<comment type="caution">
    <text evidence="2">The sequence shown here is derived from an EMBL/GenBank/DDBJ whole genome shotgun (WGS) entry which is preliminary data.</text>
</comment>
<gene>
    <name evidence="2" type="ORF">CGL51_07685</name>
    <name evidence="3" type="ORF">CGL52_08695</name>
    <name evidence="1" type="ORF">HA333_10365</name>
</gene>
<dbReference type="EMBL" id="DUJP01000033">
    <property type="protein sequence ID" value="HII47814.1"/>
    <property type="molecule type" value="Genomic_DNA"/>
</dbReference>
<reference evidence="4 5" key="1">
    <citation type="submission" date="2017-07" db="EMBL/GenBank/DDBJ databases">
        <title>Draft genome sequence of aerobic hyperthermophilic archaea, Pyrobaculum aerophilum YKB31 and YKB32.</title>
        <authorList>
            <person name="Mochizuki T."/>
            <person name="Berliner A.J."/>
            <person name="Yoshida-Takashima Y."/>
            <person name="Takaki Y."/>
            <person name="Nunoura T."/>
            <person name="Takai K."/>
        </authorList>
    </citation>
    <scope>NUCLEOTIDE SEQUENCE [LARGE SCALE GENOMIC DNA]</scope>
    <source>
        <strain evidence="2 5">YKB31</strain>
        <strain evidence="3 4">YKB32</strain>
    </source>
</reference>
<organism evidence="2 5">
    <name type="scientific">Pyrobaculum aerophilum</name>
    <dbReference type="NCBI Taxonomy" id="13773"/>
    <lineage>
        <taxon>Archaea</taxon>
        <taxon>Thermoproteota</taxon>
        <taxon>Thermoprotei</taxon>
        <taxon>Thermoproteales</taxon>
        <taxon>Thermoproteaceae</taxon>
        <taxon>Pyrobaculum</taxon>
    </lineage>
</organism>
<evidence type="ECO:0000313" key="4">
    <source>
        <dbReference type="Proteomes" id="UP000256877"/>
    </source>
</evidence>
<evidence type="ECO:0008006" key="6">
    <source>
        <dbReference type="Google" id="ProtNLM"/>
    </source>
</evidence>
<dbReference type="Proteomes" id="UP000256877">
    <property type="component" value="Unassembled WGS sequence"/>
</dbReference>
<protein>
    <recommendedName>
        <fullName evidence="6">Carboxypeptidase regulatory-like domain-containing protein</fullName>
    </recommendedName>
</protein>